<name>A0A2Z2NKV6_9GAMM</name>
<dbReference type="EMBL" id="CP018632">
    <property type="protein sequence ID" value="ASJ71789.1"/>
    <property type="molecule type" value="Genomic_DNA"/>
</dbReference>
<dbReference type="KEGG" id="gai:IMCC3135_08450"/>
<dbReference type="AlphaFoldDB" id="A0A2Z2NKV6"/>
<keyword evidence="1" id="KW-1133">Transmembrane helix</keyword>
<sequence>MNGLIIVCMGLIAMVGVICTVMYSRLLGFHGQMNSQREQLDRIEISLHSMVELQGNMQKRVDQLATDVHQREVYHGSDDRHQLAISDAKKGCDMATLILRHGLSSDEAALIFALHGGSGSVMETEAETESLDTWAGSE</sequence>
<evidence type="ECO:0000313" key="3">
    <source>
        <dbReference type="Proteomes" id="UP000250079"/>
    </source>
</evidence>
<protein>
    <recommendedName>
        <fullName evidence="4">DUF2802 domain-containing protein</fullName>
    </recommendedName>
</protein>
<keyword evidence="1" id="KW-0812">Transmembrane</keyword>
<keyword evidence="3" id="KW-1185">Reference proteome</keyword>
<reference evidence="2 3" key="1">
    <citation type="submission" date="2016-12" db="EMBL/GenBank/DDBJ databases">
        <authorList>
            <person name="Song W.-J."/>
            <person name="Kurnit D.M."/>
        </authorList>
    </citation>
    <scope>NUCLEOTIDE SEQUENCE [LARGE SCALE GENOMIC DNA]</scope>
    <source>
        <strain evidence="2 3">IMCC3135</strain>
    </source>
</reference>
<dbReference type="RefSeq" id="WP_157735849.1">
    <property type="nucleotide sequence ID" value="NZ_CP018632.1"/>
</dbReference>
<organism evidence="2 3">
    <name type="scientific">Granulosicoccus antarcticus IMCC3135</name>
    <dbReference type="NCBI Taxonomy" id="1192854"/>
    <lineage>
        <taxon>Bacteria</taxon>
        <taxon>Pseudomonadati</taxon>
        <taxon>Pseudomonadota</taxon>
        <taxon>Gammaproteobacteria</taxon>
        <taxon>Chromatiales</taxon>
        <taxon>Granulosicoccaceae</taxon>
        <taxon>Granulosicoccus</taxon>
    </lineage>
</organism>
<proteinExistence type="predicted"/>
<feature type="transmembrane region" description="Helical" evidence="1">
    <location>
        <begin position="6"/>
        <end position="27"/>
    </location>
</feature>
<gene>
    <name evidence="2" type="ORF">IMCC3135_08450</name>
</gene>
<evidence type="ECO:0000313" key="2">
    <source>
        <dbReference type="EMBL" id="ASJ71789.1"/>
    </source>
</evidence>
<evidence type="ECO:0008006" key="4">
    <source>
        <dbReference type="Google" id="ProtNLM"/>
    </source>
</evidence>
<accession>A0A2Z2NKV6</accession>
<dbReference type="Proteomes" id="UP000250079">
    <property type="component" value="Chromosome"/>
</dbReference>
<keyword evidence="1" id="KW-0472">Membrane</keyword>
<evidence type="ECO:0000256" key="1">
    <source>
        <dbReference type="SAM" id="Phobius"/>
    </source>
</evidence>